<evidence type="ECO:0000256" key="4">
    <source>
        <dbReference type="ARBA" id="ARBA00023098"/>
    </source>
</evidence>
<dbReference type="EMBL" id="CP041165">
    <property type="protein sequence ID" value="QOP42171.1"/>
    <property type="molecule type" value="Genomic_DNA"/>
</dbReference>
<dbReference type="SUPFAM" id="SSF55729">
    <property type="entry name" value="Acyl-CoA N-acyltransferases (Nat)"/>
    <property type="match status" value="1"/>
</dbReference>
<dbReference type="KEGG" id="smax:FJR03_10660"/>
<dbReference type="Proteomes" id="UP000593910">
    <property type="component" value="Chromosome"/>
</dbReference>
<keyword evidence="5" id="KW-0012">Acyltransferase</keyword>
<keyword evidence="8" id="KW-1185">Reference proteome</keyword>
<dbReference type="RefSeq" id="WP_193113492.1">
    <property type="nucleotide sequence ID" value="NZ_CP041165.1"/>
</dbReference>
<evidence type="ECO:0000256" key="1">
    <source>
        <dbReference type="ARBA" id="ARBA00005189"/>
    </source>
</evidence>
<proteinExistence type="predicted"/>
<protein>
    <submittedName>
        <fullName evidence="7">GNAT family N-acetyltransferase</fullName>
    </submittedName>
</protein>
<comment type="pathway">
    <text evidence="1">Lipid metabolism.</text>
</comment>
<accession>A0A7M1AXI2</accession>
<dbReference type="PANTHER" id="PTHR37323:SF1">
    <property type="entry name" value="L-ORNITHINE N(ALPHA)-ACYLTRANSFERASE"/>
    <property type="match status" value="1"/>
</dbReference>
<dbReference type="AlphaFoldDB" id="A0A7M1AXI2"/>
<evidence type="ECO:0000313" key="8">
    <source>
        <dbReference type="Proteomes" id="UP000593910"/>
    </source>
</evidence>
<dbReference type="SMART" id="SM00563">
    <property type="entry name" value="PlsC"/>
    <property type="match status" value="1"/>
</dbReference>
<dbReference type="InterPro" id="IPR002123">
    <property type="entry name" value="Plipid/glycerol_acylTrfase"/>
</dbReference>
<dbReference type="InterPro" id="IPR029787">
    <property type="entry name" value="Nucleotide_cyclase"/>
</dbReference>
<dbReference type="InterPro" id="IPR000160">
    <property type="entry name" value="GGDEF_dom"/>
</dbReference>
<dbReference type="SUPFAM" id="SSF69593">
    <property type="entry name" value="Glycerol-3-phosphate (1)-acyltransferase"/>
    <property type="match status" value="1"/>
</dbReference>
<dbReference type="InterPro" id="IPR052351">
    <property type="entry name" value="Ornithine_N-alpha-AT"/>
</dbReference>
<gene>
    <name evidence="7" type="ORF">FJR03_10660</name>
</gene>
<name>A0A7M1AXI2_9BACT</name>
<evidence type="ECO:0000259" key="6">
    <source>
        <dbReference type="PROSITE" id="PS50887"/>
    </source>
</evidence>
<dbReference type="GO" id="GO:0016746">
    <property type="term" value="F:acyltransferase activity"/>
    <property type="evidence" value="ECO:0007669"/>
    <property type="project" value="UniProtKB-KW"/>
</dbReference>
<dbReference type="InterPro" id="IPR045746">
    <property type="entry name" value="ACT14924-like_Acyltransf_dom"/>
</dbReference>
<evidence type="ECO:0000256" key="5">
    <source>
        <dbReference type="ARBA" id="ARBA00023315"/>
    </source>
</evidence>
<dbReference type="Pfam" id="PF19576">
    <property type="entry name" value="Acyltransf_2"/>
    <property type="match status" value="1"/>
</dbReference>
<sequence length="721" mass="82325">MIMDVQRLVDVNLSKQMKTLPSWARKLTISSLQKLFCEKRLNEIDRGKEHLRGLDFTDNLLDGLGITYTAKPQELKNIPATGRLLVIANHPTGMQDSFSLVQLIANARENKTVKLLINSMMYEISKGFGWGIPVDVTGGITKGSLKAIHEALENEEAVIIFPAGYVNRFSFVKGLKDDDWKASFFKIAQKTKTPILPIKIKGRNSFPFYLASLLLPNKISALLLMKEFVNASKQKPLCFTIGKVIPPESFANKEVTVDEYVKMFYQHLYTLESNKGDILKTEITIGAPKNKKMLKDEVQRAEYLGDTADGKSIILADAKNSPFLLRELGRVREISFRAIGGGTGLSHDNDLYDEYYKHLILWDNDELEIVGAYRIGECEDIIKDKGRAGLYTYNLCTFSEDFQEYCGNSVELGRSFVQPKYWSTRALDNLWQGVGAYLAHNPKIKHTYGTVTINADTPKKAVAALVYFYSKHFACTSHMMEAKNPYVMSDEDKEEFDELFKELSYKDGFTVLKKYLKDLGTSVPTLFKQYTELYEEGAVRFFDFSVNEGLFGVVEGFIIADNSRMKKEKRKRYIENYEKLKVTDRLTGLYNKSYFYEKMEMVVKYQRKTDTNFAFVMLELCGVEVDDATVVKVAKTLQKLLRDDDLIIKWDKKKYALVLKNVSKDDLEIIISKLQSSIKTASNYATTFYKEKENIEDTVVRVEHELYSKQALNEGLIVKAS</sequence>
<dbReference type="PANTHER" id="PTHR37323">
    <property type="entry name" value="GCN5-RELATED N-ACETYLTRANSFERASE"/>
    <property type="match status" value="1"/>
</dbReference>
<dbReference type="Pfam" id="PF13444">
    <property type="entry name" value="Acetyltransf_5"/>
    <property type="match status" value="1"/>
</dbReference>
<evidence type="ECO:0000256" key="2">
    <source>
        <dbReference type="ARBA" id="ARBA00022516"/>
    </source>
</evidence>
<dbReference type="Gene3D" id="3.30.70.270">
    <property type="match status" value="1"/>
</dbReference>
<keyword evidence="2" id="KW-0444">Lipid biosynthesis</keyword>
<organism evidence="7 8">
    <name type="scientific">Sulfurimonas marina</name>
    <dbReference type="NCBI Taxonomy" id="2590551"/>
    <lineage>
        <taxon>Bacteria</taxon>
        <taxon>Pseudomonadati</taxon>
        <taxon>Campylobacterota</taxon>
        <taxon>Epsilonproteobacteria</taxon>
        <taxon>Campylobacterales</taxon>
        <taxon>Sulfurimonadaceae</taxon>
        <taxon>Sulfurimonas</taxon>
    </lineage>
</organism>
<dbReference type="Pfam" id="PF00990">
    <property type="entry name" value="GGDEF"/>
    <property type="match status" value="1"/>
</dbReference>
<feature type="domain" description="GGDEF" evidence="6">
    <location>
        <begin position="611"/>
        <end position="721"/>
    </location>
</feature>
<dbReference type="InterPro" id="IPR043128">
    <property type="entry name" value="Rev_trsase/Diguanyl_cyclase"/>
</dbReference>
<evidence type="ECO:0000256" key="3">
    <source>
        <dbReference type="ARBA" id="ARBA00022679"/>
    </source>
</evidence>
<dbReference type="GO" id="GO:0006629">
    <property type="term" value="P:lipid metabolic process"/>
    <property type="evidence" value="ECO:0007669"/>
    <property type="project" value="UniProtKB-KW"/>
</dbReference>
<dbReference type="SUPFAM" id="SSF55073">
    <property type="entry name" value="Nucleotide cyclase"/>
    <property type="match status" value="1"/>
</dbReference>
<evidence type="ECO:0000313" key="7">
    <source>
        <dbReference type="EMBL" id="QOP42171.1"/>
    </source>
</evidence>
<dbReference type="PROSITE" id="PS50887">
    <property type="entry name" value="GGDEF"/>
    <property type="match status" value="1"/>
</dbReference>
<dbReference type="SMART" id="SM00267">
    <property type="entry name" value="GGDEF"/>
    <property type="match status" value="1"/>
</dbReference>
<keyword evidence="4" id="KW-0443">Lipid metabolism</keyword>
<reference evidence="7 8" key="1">
    <citation type="submission" date="2019-06" db="EMBL/GenBank/DDBJ databases">
        <title>Sulfurimonas gotlandica sp. nov., a chemoautotrophic and psychrotolerant epsilonproteobacterium isolated from a pelagic redoxcline, and an emended description of the genus Sulfurimonas.</title>
        <authorList>
            <person name="Wang S."/>
            <person name="Jiang L."/>
            <person name="Shao Z."/>
        </authorList>
    </citation>
    <scope>NUCLEOTIDE SEQUENCE [LARGE SCALE GENOMIC DNA]</scope>
    <source>
        <strain evidence="7 8">B2</strain>
    </source>
</reference>
<keyword evidence="3 7" id="KW-0808">Transferase</keyword>
<dbReference type="InterPro" id="IPR016181">
    <property type="entry name" value="Acyl_CoA_acyltransferase"/>
</dbReference>